<evidence type="ECO:0000313" key="2">
    <source>
        <dbReference type="Proteomes" id="UP000054632"/>
    </source>
</evidence>
<evidence type="ECO:0000313" key="1">
    <source>
        <dbReference type="EMBL" id="KRY73138.1"/>
    </source>
</evidence>
<protein>
    <submittedName>
        <fullName evidence="1">Uncharacterized protein</fullName>
    </submittedName>
</protein>
<gene>
    <name evidence="1" type="ORF">T4A_5420</name>
</gene>
<accession>A0A0V1EI83</accession>
<organism evidence="1 2">
    <name type="scientific">Trichinella pseudospiralis</name>
    <name type="common">Parasitic roundworm</name>
    <dbReference type="NCBI Taxonomy" id="6337"/>
    <lineage>
        <taxon>Eukaryota</taxon>
        <taxon>Metazoa</taxon>
        <taxon>Ecdysozoa</taxon>
        <taxon>Nematoda</taxon>
        <taxon>Enoplea</taxon>
        <taxon>Dorylaimia</taxon>
        <taxon>Trichinellida</taxon>
        <taxon>Trichinellidae</taxon>
        <taxon>Trichinella</taxon>
    </lineage>
</organism>
<reference evidence="1 2" key="1">
    <citation type="submission" date="2015-01" db="EMBL/GenBank/DDBJ databases">
        <title>Evolution of Trichinella species and genotypes.</title>
        <authorList>
            <person name="Korhonen P.K."/>
            <person name="Edoardo P."/>
            <person name="Giuseppe L.R."/>
            <person name="Gasser R.B."/>
        </authorList>
    </citation>
    <scope>NUCLEOTIDE SEQUENCE [LARGE SCALE GENOMIC DNA]</scope>
    <source>
        <strain evidence="1">ISS13</strain>
    </source>
</reference>
<sequence length="162" mass="18803">MNLQHSEENGGLEHFYLPICGCYKSILCFKFHLTAIPMYRLAEIEEQLCTHVFRNLKNKPVCANIFTCTKTTDRWHHLTRYKVMDSEKLLISLRIQRKLYVTIYTATINCLPQSSLSHVNQEFPDHSIAQKVWGSLLPSYGKVLIYSAGFKVISSIDHGRYF</sequence>
<dbReference type="AlphaFoldDB" id="A0A0V1EI83"/>
<name>A0A0V1EI83_TRIPS</name>
<dbReference type="Proteomes" id="UP000054632">
    <property type="component" value="Unassembled WGS sequence"/>
</dbReference>
<dbReference type="EMBL" id="JYDR01000037">
    <property type="protein sequence ID" value="KRY73138.1"/>
    <property type="molecule type" value="Genomic_DNA"/>
</dbReference>
<comment type="caution">
    <text evidence="1">The sequence shown here is derived from an EMBL/GenBank/DDBJ whole genome shotgun (WGS) entry which is preliminary data.</text>
</comment>
<proteinExistence type="predicted"/>